<organism evidence="2 3">
    <name type="scientific">Halocatena marina</name>
    <dbReference type="NCBI Taxonomy" id="2934937"/>
    <lineage>
        <taxon>Archaea</taxon>
        <taxon>Methanobacteriati</taxon>
        <taxon>Methanobacteriota</taxon>
        <taxon>Stenosarchaea group</taxon>
        <taxon>Halobacteria</taxon>
        <taxon>Halobacteriales</taxon>
        <taxon>Natronomonadaceae</taxon>
        <taxon>Halocatena</taxon>
    </lineage>
</organism>
<evidence type="ECO:0008006" key="4">
    <source>
        <dbReference type="Google" id="ProtNLM"/>
    </source>
</evidence>
<dbReference type="EMBL" id="JBHTAX010000001">
    <property type="protein sequence ID" value="MFC7189294.1"/>
    <property type="molecule type" value="Genomic_DNA"/>
</dbReference>
<accession>A0ABD5YJ19</accession>
<comment type="caution">
    <text evidence="2">The sequence shown here is derived from an EMBL/GenBank/DDBJ whole genome shotgun (WGS) entry which is preliminary data.</text>
</comment>
<name>A0ABD5YJ19_9EURY</name>
<dbReference type="InterPro" id="IPR043899">
    <property type="entry name" value="DUF5789"/>
</dbReference>
<dbReference type="GeneID" id="76198865"/>
<reference evidence="2 3" key="1">
    <citation type="journal article" date="2019" name="Int. J. Syst. Evol. Microbiol.">
        <title>The Global Catalogue of Microorganisms (GCM) 10K type strain sequencing project: providing services to taxonomists for standard genome sequencing and annotation.</title>
        <authorList>
            <consortium name="The Broad Institute Genomics Platform"/>
            <consortium name="The Broad Institute Genome Sequencing Center for Infectious Disease"/>
            <person name="Wu L."/>
            <person name="Ma J."/>
        </authorList>
    </citation>
    <scope>NUCLEOTIDE SEQUENCE [LARGE SCALE GENOMIC DNA]</scope>
    <source>
        <strain evidence="2 3">RDMS1</strain>
    </source>
</reference>
<feature type="region of interest" description="Disordered" evidence="1">
    <location>
        <begin position="85"/>
        <end position="108"/>
    </location>
</feature>
<dbReference type="Proteomes" id="UP001596417">
    <property type="component" value="Unassembled WGS sequence"/>
</dbReference>
<protein>
    <recommendedName>
        <fullName evidence="4">DUF2795 domain-containing protein</fullName>
    </recommendedName>
</protein>
<dbReference type="RefSeq" id="WP_248905318.1">
    <property type="nucleotide sequence ID" value="NZ_CP109979.1"/>
</dbReference>
<proteinExistence type="predicted"/>
<gene>
    <name evidence="2" type="ORF">ACFQL7_05170</name>
</gene>
<evidence type="ECO:0000313" key="2">
    <source>
        <dbReference type="EMBL" id="MFC7189294.1"/>
    </source>
</evidence>
<evidence type="ECO:0000256" key="1">
    <source>
        <dbReference type="SAM" id="MobiDB-lite"/>
    </source>
</evidence>
<dbReference type="AlphaFoldDB" id="A0ABD5YJ19"/>
<evidence type="ECO:0000313" key="3">
    <source>
        <dbReference type="Proteomes" id="UP001596417"/>
    </source>
</evidence>
<dbReference type="Pfam" id="PF19102">
    <property type="entry name" value="DUF5789"/>
    <property type="match status" value="1"/>
</dbReference>
<keyword evidence="3" id="KW-1185">Reference proteome</keyword>
<sequence>MTDSNSTDNREQGVDFGELGEKIDAHEYPATSQELIDAYGHYELELQDGTQRFDEVLEPLGDESYESAESVRQAVFNMVGDEAVGRGEYTDRGTSMTGTSEEEDPESL</sequence>